<dbReference type="NCBIfam" id="TIGR01677">
    <property type="entry name" value="pln_FAD_oxido"/>
    <property type="match status" value="1"/>
</dbReference>
<dbReference type="EC" id="1.1.3.8" evidence="4"/>
<dbReference type="FunFam" id="3.30.465.10:FF:000033">
    <property type="entry name" value="L-gulonolactone oxidase 5"/>
    <property type="match status" value="1"/>
</dbReference>
<dbReference type="GO" id="GO:0019853">
    <property type="term" value="P:L-ascorbic acid biosynthetic process"/>
    <property type="evidence" value="ECO:0007669"/>
    <property type="project" value="UniProtKB-KW"/>
</dbReference>
<organism evidence="12 13">
    <name type="scientific">Dovyalis caffra</name>
    <dbReference type="NCBI Taxonomy" id="77055"/>
    <lineage>
        <taxon>Eukaryota</taxon>
        <taxon>Viridiplantae</taxon>
        <taxon>Streptophyta</taxon>
        <taxon>Embryophyta</taxon>
        <taxon>Tracheophyta</taxon>
        <taxon>Spermatophyta</taxon>
        <taxon>Magnoliopsida</taxon>
        <taxon>eudicotyledons</taxon>
        <taxon>Gunneridae</taxon>
        <taxon>Pentapetalae</taxon>
        <taxon>rosids</taxon>
        <taxon>fabids</taxon>
        <taxon>Malpighiales</taxon>
        <taxon>Salicaceae</taxon>
        <taxon>Flacourtieae</taxon>
        <taxon>Dovyalis</taxon>
    </lineage>
</organism>
<evidence type="ECO:0000259" key="11">
    <source>
        <dbReference type="PROSITE" id="PS51387"/>
    </source>
</evidence>
<sequence>MIPFPFATRYIQTQGLRSASTTPYCQDSKNGSIPSDPPINQLPPVGGLCSGLQPPEEHIKCSSRNMNCTITNSYGAFPDRSICQAANVAYPTTEEELISIVAGATKAKRKMKVATRYSHSIPKLVCPDGENGLLISTNYLDHTLEIDVQSMTMSVESGVTLRQLINEAAKAGLALPYSPYWWGLTIGGLLSTGAHGSTLWGKGSSVHDYVVALTIVSPGGPEDGYAKVRKLNENSSWELNAAKVSLGVLGVISKVTLQLQPMFKRSVSYVVKNDSDLGDQVASFGSQHEFADISWYPSQGKAAYRIDDRVSSNTSGNGLNDYIPFRSTLSLGLAVVRSTEDTQEFLKDAGGKCASAKLIASTLISSAYGLTNNGMVFTGYPVIGYHNRLQSSGTCLDSPEDALITACPWDSRIKGEYFFQATFSISLSLVKGFIQDVQKLVKLEPRALCGLDQYNGILMRYVKASSAYLGKQDDALDFDITFYRHKDPTKPRLYEDILEEIEQLAVFKYGGLPHWGKNRNLVFNGALKKYKKAGTFLRVKKMYDPLGLFSSEWTDQVLGLKGEVNIVKEGCALEGLCICSQDIHCAPSKGYFCNPGKIYQDARVCGILLRTNDETLCGPGPGGWLDGSLNSEELLYRHGLALATIPSNVHCQTCTANVTIVYDFAVTSYLCSQEGTIIWEIPRNNTGKIHN</sequence>
<dbReference type="InterPro" id="IPR016169">
    <property type="entry name" value="FAD-bd_PCMH_sub2"/>
</dbReference>
<dbReference type="Gene3D" id="3.30.465.10">
    <property type="match status" value="1"/>
</dbReference>
<evidence type="ECO:0000256" key="10">
    <source>
        <dbReference type="ARBA" id="ARBA00048083"/>
    </source>
</evidence>
<dbReference type="Proteomes" id="UP001314170">
    <property type="component" value="Unassembled WGS sequence"/>
</dbReference>
<evidence type="ECO:0000256" key="6">
    <source>
        <dbReference type="ARBA" id="ARBA00022644"/>
    </source>
</evidence>
<accession>A0AAV1SB28</accession>
<evidence type="ECO:0000256" key="2">
    <source>
        <dbReference type="ARBA" id="ARBA00005147"/>
    </source>
</evidence>
<evidence type="ECO:0000256" key="8">
    <source>
        <dbReference type="ARBA" id="ARBA00022827"/>
    </source>
</evidence>
<gene>
    <name evidence="12" type="ORF">DCAF_LOCUS21344</name>
</gene>
<evidence type="ECO:0000256" key="4">
    <source>
        <dbReference type="ARBA" id="ARBA00013121"/>
    </source>
</evidence>
<dbReference type="AlphaFoldDB" id="A0AAV1SB28"/>
<name>A0AAV1SB28_9ROSI</name>
<dbReference type="InterPro" id="IPR036318">
    <property type="entry name" value="FAD-bd_PCMH-like_sf"/>
</dbReference>
<feature type="domain" description="FAD-binding PCMH-type" evidence="11">
    <location>
        <begin position="81"/>
        <end position="262"/>
    </location>
</feature>
<dbReference type="GO" id="GO:0071949">
    <property type="term" value="F:FAD binding"/>
    <property type="evidence" value="ECO:0007669"/>
    <property type="project" value="InterPro"/>
</dbReference>
<evidence type="ECO:0000313" key="13">
    <source>
        <dbReference type="Proteomes" id="UP001314170"/>
    </source>
</evidence>
<dbReference type="EMBL" id="CAWUPB010001173">
    <property type="protein sequence ID" value="CAK7348641.1"/>
    <property type="molecule type" value="Genomic_DNA"/>
</dbReference>
<evidence type="ECO:0000256" key="7">
    <source>
        <dbReference type="ARBA" id="ARBA00022729"/>
    </source>
</evidence>
<keyword evidence="9" id="KW-0560">Oxidoreductase</keyword>
<comment type="catalytic activity">
    <reaction evidence="10">
        <text>L-gulono-1,4-lactone + O2 = L-ascorbate + H2O2 + H(+)</text>
        <dbReference type="Rhea" id="RHEA:32363"/>
        <dbReference type="ChEBI" id="CHEBI:15378"/>
        <dbReference type="ChEBI" id="CHEBI:15379"/>
        <dbReference type="ChEBI" id="CHEBI:16240"/>
        <dbReference type="ChEBI" id="CHEBI:17587"/>
        <dbReference type="ChEBI" id="CHEBI:38290"/>
        <dbReference type="EC" id="1.1.3.8"/>
    </reaction>
</comment>
<dbReference type="PANTHER" id="PTHR13878">
    <property type="entry name" value="GULONOLACTONE OXIDASE"/>
    <property type="match status" value="1"/>
</dbReference>
<comment type="cofactor">
    <cofactor evidence="1">
        <name>FAD</name>
        <dbReference type="ChEBI" id="CHEBI:57692"/>
    </cofactor>
</comment>
<dbReference type="InterPro" id="IPR006094">
    <property type="entry name" value="Oxid_FAD_bind_N"/>
</dbReference>
<evidence type="ECO:0000256" key="9">
    <source>
        <dbReference type="ARBA" id="ARBA00023002"/>
    </source>
</evidence>
<dbReference type="GO" id="GO:0050105">
    <property type="term" value="F:L-gulonolactone oxidase activity"/>
    <property type="evidence" value="ECO:0007669"/>
    <property type="project" value="UniProtKB-EC"/>
</dbReference>
<dbReference type="Pfam" id="PF22906">
    <property type="entry name" value="GULLO2-like_3rd"/>
    <property type="match status" value="1"/>
</dbReference>
<dbReference type="PANTHER" id="PTHR13878:SF67">
    <property type="entry name" value="L-GULONOLACTONE OXIDASE 5"/>
    <property type="match status" value="1"/>
</dbReference>
<reference evidence="12 13" key="1">
    <citation type="submission" date="2024-01" db="EMBL/GenBank/DDBJ databases">
        <authorList>
            <person name="Waweru B."/>
        </authorList>
    </citation>
    <scope>NUCLEOTIDE SEQUENCE [LARGE SCALE GENOMIC DNA]</scope>
</reference>
<evidence type="ECO:0000313" key="12">
    <source>
        <dbReference type="EMBL" id="CAK7348641.1"/>
    </source>
</evidence>
<dbReference type="GO" id="GO:0003885">
    <property type="term" value="F:D-arabinono-1,4-lactone oxidase activity"/>
    <property type="evidence" value="ECO:0007669"/>
    <property type="project" value="InterPro"/>
</dbReference>
<dbReference type="Pfam" id="PF01565">
    <property type="entry name" value="FAD_binding_4"/>
    <property type="match status" value="1"/>
</dbReference>
<dbReference type="InterPro" id="IPR010030">
    <property type="entry name" value="GULO_Plant"/>
</dbReference>
<dbReference type="GO" id="GO:0016020">
    <property type="term" value="C:membrane"/>
    <property type="evidence" value="ECO:0007669"/>
    <property type="project" value="InterPro"/>
</dbReference>
<evidence type="ECO:0000256" key="5">
    <source>
        <dbReference type="ARBA" id="ARBA00022630"/>
    </source>
</evidence>
<keyword evidence="8" id="KW-0274">FAD</keyword>
<proteinExistence type="inferred from homology"/>
<comment type="pathway">
    <text evidence="2">Cofactor biosynthesis; L-ascorbate biosynthesis.</text>
</comment>
<dbReference type="InterPro" id="IPR007173">
    <property type="entry name" value="ALO_C"/>
</dbReference>
<dbReference type="SUPFAM" id="SSF56176">
    <property type="entry name" value="FAD-binding/transporter-associated domain-like"/>
    <property type="match status" value="1"/>
</dbReference>
<comment type="similarity">
    <text evidence="3">Belongs to the oxygen-dependent FAD-linked oxidoreductase family.</text>
</comment>
<dbReference type="InterPro" id="IPR016166">
    <property type="entry name" value="FAD-bd_PCMH"/>
</dbReference>
<keyword evidence="6" id="KW-0060">Ascorbate biosynthesis</keyword>
<dbReference type="InterPro" id="IPR050432">
    <property type="entry name" value="FAD-linked_Oxidoreductases_BP"/>
</dbReference>
<evidence type="ECO:0000256" key="1">
    <source>
        <dbReference type="ARBA" id="ARBA00001974"/>
    </source>
</evidence>
<keyword evidence="13" id="KW-1185">Reference proteome</keyword>
<dbReference type="InterPro" id="IPR055154">
    <property type="entry name" value="GULLO2-like_C"/>
</dbReference>
<protein>
    <recommendedName>
        <fullName evidence="4">L-gulonolactone oxidase</fullName>
        <ecNumber evidence="4">1.1.3.8</ecNumber>
    </recommendedName>
</protein>
<dbReference type="Gene3D" id="3.30.70.2520">
    <property type="match status" value="1"/>
</dbReference>
<keyword evidence="5" id="KW-0285">Flavoprotein</keyword>
<comment type="caution">
    <text evidence="12">The sequence shown here is derived from an EMBL/GenBank/DDBJ whole genome shotgun (WGS) entry which is preliminary data.</text>
</comment>
<dbReference type="PROSITE" id="PS51387">
    <property type="entry name" value="FAD_PCMH"/>
    <property type="match status" value="1"/>
</dbReference>
<keyword evidence="7" id="KW-0732">Signal</keyword>
<dbReference type="Pfam" id="PF04030">
    <property type="entry name" value="ALO"/>
    <property type="match status" value="1"/>
</dbReference>
<evidence type="ECO:0000256" key="3">
    <source>
        <dbReference type="ARBA" id="ARBA00005466"/>
    </source>
</evidence>